<name>A0A9X3LZ84_9CORY</name>
<dbReference type="AlphaFoldDB" id="A0A9X3LZ84"/>
<accession>A0A9X3LZ84</accession>
<reference evidence="3 5" key="2">
    <citation type="submission" date="2024-01" db="EMBL/GenBank/DDBJ databases">
        <title>Description of two novel Corynebacterium species isolated from human nasal passages and skin.</title>
        <authorList>
            <person name="Popowitch E."/>
            <person name="Tran T.H."/>
            <person name="Escapa I.F."/>
            <person name="Bhatt E."/>
            <person name="Sozat A.K."/>
            <person name="Roberts A.Q."/>
            <person name="Segre J.A."/>
            <person name="Kong H."/>
            <person name="Conlan S."/>
            <person name="Lemon K.P."/>
            <person name="Kelly M.S."/>
        </authorList>
    </citation>
    <scope>NUCLEOTIDE SEQUENCE [LARGE SCALE GENOMIC DNA]</scope>
    <source>
        <strain evidence="3 5">KPL2619</strain>
    </source>
</reference>
<organism evidence="2 4">
    <name type="scientific">Corynebacterium yonathiae</name>
    <dbReference type="NCBI Taxonomy" id="2913504"/>
    <lineage>
        <taxon>Bacteria</taxon>
        <taxon>Bacillati</taxon>
        <taxon>Actinomycetota</taxon>
        <taxon>Actinomycetes</taxon>
        <taxon>Mycobacteriales</taxon>
        <taxon>Corynebacteriaceae</taxon>
        <taxon>Corynebacterium</taxon>
    </lineage>
</organism>
<evidence type="ECO:0000313" key="2">
    <source>
        <dbReference type="EMBL" id="MCZ9295643.1"/>
    </source>
</evidence>
<dbReference type="PANTHER" id="PTHR30337:SF8">
    <property type="entry name" value="BLL4141 PROTEIN"/>
    <property type="match status" value="1"/>
</dbReference>
<dbReference type="SUPFAM" id="SSF56300">
    <property type="entry name" value="Metallo-dependent phosphatases"/>
    <property type="match status" value="1"/>
</dbReference>
<sequence>MSASIFVFSDLHLGLPGAPGMDWALQELETAARLGATTCVCLGDLIDRNANAAEFAPQARAVLDHAVTLFHEVHFLSGNHDTHHTLDFPPEVTVHGTQVHTFQVGKTTVLAAAVAADPDPRRLQLPPRPSDAPFLGLLHSSVTGEFSTGICLPLSVAELQASGADAWILGHVHTPHTLADAPFIGWVGMGRGLLFDPDTRQVTRLCN</sequence>
<dbReference type="GO" id="GO:0016787">
    <property type="term" value="F:hydrolase activity"/>
    <property type="evidence" value="ECO:0007669"/>
    <property type="project" value="InterPro"/>
</dbReference>
<dbReference type="EMBL" id="JBBMGJ010000001">
    <property type="protein sequence ID" value="MEK0144641.1"/>
    <property type="molecule type" value="Genomic_DNA"/>
</dbReference>
<feature type="domain" description="Calcineurin-like phosphoesterase" evidence="1">
    <location>
        <begin position="4"/>
        <end position="175"/>
    </location>
</feature>
<evidence type="ECO:0000313" key="4">
    <source>
        <dbReference type="Proteomes" id="UP001146439"/>
    </source>
</evidence>
<keyword evidence="5" id="KW-1185">Reference proteome</keyword>
<dbReference type="InterPro" id="IPR029052">
    <property type="entry name" value="Metallo-depent_PP-like"/>
</dbReference>
<dbReference type="RefSeq" id="WP_238799429.1">
    <property type="nucleotide sequence ID" value="NZ_JAKMUZ010000005.1"/>
</dbReference>
<dbReference type="InterPro" id="IPR050535">
    <property type="entry name" value="DNA_Repair-Maintenance_Comp"/>
</dbReference>
<evidence type="ECO:0000259" key="1">
    <source>
        <dbReference type="Pfam" id="PF00149"/>
    </source>
</evidence>
<proteinExistence type="predicted"/>
<dbReference type="PANTHER" id="PTHR30337">
    <property type="entry name" value="COMPONENT OF ATP-DEPENDENT DSDNA EXONUCLEASE"/>
    <property type="match status" value="1"/>
</dbReference>
<gene>
    <name evidence="2" type="ORF">L8V22_03580</name>
    <name evidence="3" type="ORF">WMQ01_00915</name>
</gene>
<dbReference type="Gene3D" id="3.60.21.10">
    <property type="match status" value="1"/>
</dbReference>
<reference evidence="2" key="1">
    <citation type="submission" date="2022-02" db="EMBL/GenBank/DDBJ databases">
        <title>Corynebacterium sp. from urogenital microbiome.</title>
        <authorList>
            <person name="Cappelli E.A."/>
            <person name="Ribeiro T.G."/>
            <person name="Peixe L."/>
        </authorList>
    </citation>
    <scope>NUCLEOTIDE SEQUENCE</scope>
    <source>
        <strain evidence="2">C21Ua_68</strain>
    </source>
</reference>
<dbReference type="InterPro" id="IPR004843">
    <property type="entry name" value="Calcineurin-like_PHP"/>
</dbReference>
<dbReference type="Proteomes" id="UP001146439">
    <property type="component" value="Unassembled WGS sequence"/>
</dbReference>
<comment type="caution">
    <text evidence="2">The sequence shown here is derived from an EMBL/GenBank/DDBJ whole genome shotgun (WGS) entry which is preliminary data.</text>
</comment>
<dbReference type="Proteomes" id="UP001371299">
    <property type="component" value="Unassembled WGS sequence"/>
</dbReference>
<evidence type="ECO:0000313" key="5">
    <source>
        <dbReference type="Proteomes" id="UP001371299"/>
    </source>
</evidence>
<evidence type="ECO:0000313" key="3">
    <source>
        <dbReference type="EMBL" id="MEK0144641.1"/>
    </source>
</evidence>
<dbReference type="EMBL" id="JAKMUZ010000005">
    <property type="protein sequence ID" value="MCZ9295643.1"/>
    <property type="molecule type" value="Genomic_DNA"/>
</dbReference>
<protein>
    <submittedName>
        <fullName evidence="2">Metallophosphoesterase</fullName>
    </submittedName>
</protein>
<dbReference type="Pfam" id="PF00149">
    <property type="entry name" value="Metallophos"/>
    <property type="match status" value="1"/>
</dbReference>